<comment type="similarity">
    <text evidence="1 3">Belongs to the type-B carboxylesterase/lipase family.</text>
</comment>
<reference evidence="5" key="1">
    <citation type="submission" date="2020-10" db="EMBL/GenBank/DDBJ databases">
        <title>Sequencing the genomes of 1000 actinobacteria strains.</title>
        <authorList>
            <person name="Klenk H.-P."/>
        </authorList>
    </citation>
    <scope>NUCLEOTIDE SEQUENCE</scope>
    <source>
        <strain evidence="5">DSM 46832</strain>
    </source>
</reference>
<dbReference type="Proteomes" id="UP000649753">
    <property type="component" value="Unassembled WGS sequence"/>
</dbReference>
<dbReference type="InterPro" id="IPR050309">
    <property type="entry name" value="Type-B_Carboxylest/Lipase"/>
</dbReference>
<dbReference type="PROSITE" id="PS50893">
    <property type="entry name" value="ABC_TRANSPORTER_2"/>
    <property type="match status" value="1"/>
</dbReference>
<dbReference type="Pfam" id="PF00005">
    <property type="entry name" value="ABC_tran"/>
    <property type="match status" value="1"/>
</dbReference>
<dbReference type="SUPFAM" id="SSF52540">
    <property type="entry name" value="P-loop containing nucleoside triphosphate hydrolases"/>
    <property type="match status" value="1"/>
</dbReference>
<dbReference type="PROSITE" id="PS00122">
    <property type="entry name" value="CARBOXYLESTERASE_B_1"/>
    <property type="match status" value="1"/>
</dbReference>
<protein>
    <recommendedName>
        <fullName evidence="3">Carboxylic ester hydrolase</fullName>
        <ecNumber evidence="3">3.1.1.-</ecNumber>
    </recommendedName>
</protein>
<dbReference type="EMBL" id="JADBEB010000001">
    <property type="protein sequence ID" value="MBE1490033.1"/>
    <property type="molecule type" value="Genomic_DNA"/>
</dbReference>
<comment type="caution">
    <text evidence="5">The sequence shown here is derived from an EMBL/GenBank/DDBJ whole genome shotgun (WGS) entry which is preliminary data.</text>
</comment>
<dbReference type="GO" id="GO:0005524">
    <property type="term" value="F:ATP binding"/>
    <property type="evidence" value="ECO:0007669"/>
    <property type="project" value="InterPro"/>
</dbReference>
<evidence type="ECO:0000313" key="6">
    <source>
        <dbReference type="Proteomes" id="UP000649753"/>
    </source>
</evidence>
<dbReference type="GO" id="GO:0016887">
    <property type="term" value="F:ATP hydrolysis activity"/>
    <property type="evidence" value="ECO:0007669"/>
    <property type="project" value="InterPro"/>
</dbReference>
<dbReference type="AlphaFoldDB" id="A0A927R1S4"/>
<keyword evidence="6" id="KW-1185">Reference proteome</keyword>
<evidence type="ECO:0000259" key="4">
    <source>
        <dbReference type="PROSITE" id="PS50893"/>
    </source>
</evidence>
<name>A0A927R1S4_9ACTN</name>
<gene>
    <name evidence="5" type="ORF">H4W31_005671</name>
</gene>
<evidence type="ECO:0000256" key="2">
    <source>
        <dbReference type="ARBA" id="ARBA00022801"/>
    </source>
</evidence>
<evidence type="ECO:0000256" key="3">
    <source>
        <dbReference type="RuleBase" id="RU361235"/>
    </source>
</evidence>
<dbReference type="PANTHER" id="PTHR11559">
    <property type="entry name" value="CARBOXYLESTERASE"/>
    <property type="match status" value="1"/>
</dbReference>
<dbReference type="InterPro" id="IPR029058">
    <property type="entry name" value="AB_hydrolase_fold"/>
</dbReference>
<organism evidence="5 6">
    <name type="scientific">Plantactinospora soyae</name>
    <dbReference type="NCBI Taxonomy" id="1544732"/>
    <lineage>
        <taxon>Bacteria</taxon>
        <taxon>Bacillati</taxon>
        <taxon>Actinomycetota</taxon>
        <taxon>Actinomycetes</taxon>
        <taxon>Micromonosporales</taxon>
        <taxon>Micromonosporaceae</taxon>
        <taxon>Plantactinospora</taxon>
    </lineage>
</organism>
<keyword evidence="2 3" id="KW-0378">Hydrolase</keyword>
<dbReference type="InterPro" id="IPR002018">
    <property type="entry name" value="CarbesteraseB"/>
</dbReference>
<dbReference type="SUPFAM" id="SSF53474">
    <property type="entry name" value="alpha/beta-Hydrolases"/>
    <property type="match status" value="1"/>
</dbReference>
<dbReference type="InterPro" id="IPR027417">
    <property type="entry name" value="P-loop_NTPase"/>
</dbReference>
<dbReference type="EC" id="3.1.1.-" evidence="3"/>
<evidence type="ECO:0000313" key="5">
    <source>
        <dbReference type="EMBL" id="MBE1490033.1"/>
    </source>
</evidence>
<proteinExistence type="inferred from homology"/>
<dbReference type="InterPro" id="IPR019826">
    <property type="entry name" value="Carboxylesterase_B_AS"/>
</dbReference>
<dbReference type="Gene3D" id="3.40.50.1820">
    <property type="entry name" value="alpha/beta hydrolase"/>
    <property type="match status" value="1"/>
</dbReference>
<sequence length="602" mass="64314">MSAPEVRNPHKRYGEHVAVDDVSFTIGEGEIFGIIGPNGAGKTTTVESIAGLRTPDSGSISVLGLDPNAHNVEVMRPLVKALIAALVLGTALVAGPNAAAAETRHPIARTDAGWVKGTAAQDYRLFQGIPFAAPPVGELRWRSPQPVTRWQGFRDATAAGDRCAQSTDFAGLPRSESEDCLYLNVTAPRSASSRHLKPVMVWLHGGGLTTGGGDVYNPSRLAVRGDMVVVTVNYRLGVFGFFGHPGLEDAGALGLEDQQAAMRWVQRNVAAFGGDPRKVTLAGESAGSQSVCSQLVSPPAASLFQQAITQSAFCSQGAFAASALRPVIDSPSWVPRARHVAHGQTVAAGVGCADPATAVECLRRKPVADLLAQQPLPIPAFGTAVLPEDPAVVLAQGRFQRMPMLTGITRDEGTYFGLLLFPGLTEQQYRDTVAQIFGDQAPQVLAEYPSSAHGSPAQAAAAITSDLDWAWAARSNDRLFAAHMPTFAYEFTDRSAPALFPFPPGLDSLASHGSELQFLFDITYDVPPLTEEQRRLGDTMIGYWSRFVATGKPNGRDLPSWQPVRATAIDPYVQELGIGRRHVGPYDRATAHNFSFWDSLAD</sequence>
<dbReference type="Gene3D" id="3.40.50.300">
    <property type="entry name" value="P-loop containing nucleotide triphosphate hydrolases"/>
    <property type="match status" value="1"/>
</dbReference>
<dbReference type="InterPro" id="IPR003439">
    <property type="entry name" value="ABC_transporter-like_ATP-bd"/>
</dbReference>
<feature type="domain" description="ABC transporter" evidence="4">
    <location>
        <begin position="4"/>
        <end position="308"/>
    </location>
</feature>
<accession>A0A927R1S4</accession>
<evidence type="ECO:0000256" key="1">
    <source>
        <dbReference type="ARBA" id="ARBA00005964"/>
    </source>
</evidence>
<dbReference type="Pfam" id="PF00135">
    <property type="entry name" value="COesterase"/>
    <property type="match status" value="1"/>
</dbReference>